<keyword evidence="1" id="KW-0418">Kinase</keyword>
<keyword evidence="2" id="KW-1185">Reference proteome</keyword>
<name>A0ACB9T487_HOLOL</name>
<proteinExistence type="predicted"/>
<evidence type="ECO:0000313" key="1">
    <source>
        <dbReference type="EMBL" id="KAI4461626.1"/>
    </source>
</evidence>
<keyword evidence="1" id="KW-0808">Transferase</keyword>
<dbReference type="Proteomes" id="UP001056778">
    <property type="component" value="Chromosome 5"/>
</dbReference>
<comment type="caution">
    <text evidence="1">The sequence shown here is derived from an EMBL/GenBank/DDBJ whole genome shotgun (WGS) entry which is preliminary data.</text>
</comment>
<accession>A0ACB9T487</accession>
<evidence type="ECO:0000313" key="2">
    <source>
        <dbReference type="Proteomes" id="UP001056778"/>
    </source>
</evidence>
<gene>
    <name evidence="1" type="ORF">MML48_5g00000820</name>
</gene>
<reference evidence="1" key="1">
    <citation type="submission" date="2022-04" db="EMBL/GenBank/DDBJ databases">
        <title>Chromosome-scale genome assembly of Holotrichia oblita Faldermann.</title>
        <authorList>
            <person name="Rongchong L."/>
        </authorList>
    </citation>
    <scope>NUCLEOTIDE SEQUENCE</scope>
    <source>
        <strain evidence="1">81SQS9</strain>
    </source>
</reference>
<sequence length="293" mass="33075">MYDSPCDPTDDDYEKLICPNNELSEPPKARSDKLKTGSSCQALKHAVASLNRLDDFHQEKIGDGFFSEVFKVTHRTTGQVMVLKMNLLRSNRRNMLKEVQLMNKLSHPNILRFMGVCVHEGQLHALSEYINGGSLEQLIQNTSVELPQKLRVSLAQDIARGMSYLHSKGVFHRDLTSKNVLVKKFDNDDDMQALVGDFGLAARIPDPKNPIKLCTVGSPYWMSPECLKGQYYDERSDVFSYGIVLCELIARVEADPDQLPCTDNFGLDYMAFLELCDPNVVPDFCIGRFFVAL</sequence>
<protein>
    <submittedName>
        <fullName evidence="1">Lim domain kinase 1</fullName>
    </submittedName>
</protein>
<organism evidence="1 2">
    <name type="scientific">Holotrichia oblita</name>
    <name type="common">Chafer beetle</name>
    <dbReference type="NCBI Taxonomy" id="644536"/>
    <lineage>
        <taxon>Eukaryota</taxon>
        <taxon>Metazoa</taxon>
        <taxon>Ecdysozoa</taxon>
        <taxon>Arthropoda</taxon>
        <taxon>Hexapoda</taxon>
        <taxon>Insecta</taxon>
        <taxon>Pterygota</taxon>
        <taxon>Neoptera</taxon>
        <taxon>Endopterygota</taxon>
        <taxon>Coleoptera</taxon>
        <taxon>Polyphaga</taxon>
        <taxon>Scarabaeiformia</taxon>
        <taxon>Scarabaeidae</taxon>
        <taxon>Melolonthinae</taxon>
        <taxon>Holotrichia</taxon>
    </lineage>
</organism>
<dbReference type="EMBL" id="CM043019">
    <property type="protein sequence ID" value="KAI4461626.1"/>
    <property type="molecule type" value="Genomic_DNA"/>
</dbReference>